<protein>
    <recommendedName>
        <fullName evidence="6">Reticulon-like protein</fullName>
    </recommendedName>
</protein>
<keyword evidence="10" id="KW-1185">Reference proteome</keyword>
<dbReference type="GO" id="GO:0009617">
    <property type="term" value="P:response to bacterium"/>
    <property type="evidence" value="ECO:0007669"/>
    <property type="project" value="InterPro"/>
</dbReference>
<comment type="caution">
    <text evidence="6">Lacks conserved residue(s) required for the propagation of feature annotation.</text>
</comment>
<feature type="transmembrane region" description="Helical" evidence="6">
    <location>
        <begin position="156"/>
        <end position="174"/>
    </location>
</feature>
<keyword evidence="5 6" id="KW-0472">Membrane</keyword>
<feature type="transmembrane region" description="Helical" evidence="6">
    <location>
        <begin position="40"/>
        <end position="62"/>
    </location>
</feature>
<dbReference type="AlphaFoldDB" id="A0AAX6EYH7"/>
<keyword evidence="2 6" id="KW-0812">Transmembrane</keyword>
<feature type="transmembrane region" description="Helical" evidence="6">
    <location>
        <begin position="107"/>
        <end position="126"/>
    </location>
</feature>
<dbReference type="PANTHER" id="PTHR10994">
    <property type="entry name" value="RETICULON"/>
    <property type="match status" value="1"/>
</dbReference>
<evidence type="ECO:0000313" key="10">
    <source>
        <dbReference type="Proteomes" id="UP001140949"/>
    </source>
</evidence>
<reference evidence="9" key="1">
    <citation type="journal article" date="2023" name="GigaByte">
        <title>Genome assembly of the bearded iris, Iris pallida Lam.</title>
        <authorList>
            <person name="Bruccoleri R.E."/>
            <person name="Oakeley E.J."/>
            <person name="Faust A.M.E."/>
            <person name="Altorfer M."/>
            <person name="Dessus-Babus S."/>
            <person name="Burckhardt D."/>
            <person name="Oertli M."/>
            <person name="Naumann U."/>
            <person name="Petersen F."/>
            <person name="Wong J."/>
        </authorList>
    </citation>
    <scope>NUCLEOTIDE SEQUENCE</scope>
    <source>
        <strain evidence="9">GSM-AAB239-AS_SAM_17_03QT</strain>
    </source>
</reference>
<evidence type="ECO:0000256" key="1">
    <source>
        <dbReference type="ARBA" id="ARBA00004477"/>
    </source>
</evidence>
<feature type="compositionally biased region" description="Low complexity" evidence="7">
    <location>
        <begin position="1"/>
        <end position="19"/>
    </location>
</feature>
<evidence type="ECO:0000256" key="3">
    <source>
        <dbReference type="ARBA" id="ARBA00022824"/>
    </source>
</evidence>
<dbReference type="InterPro" id="IPR003388">
    <property type="entry name" value="Reticulon"/>
</dbReference>
<feature type="domain" description="Reticulon" evidence="8">
    <location>
        <begin position="29"/>
        <end position="191"/>
    </location>
</feature>
<name>A0AAX6EYH7_IRIPA</name>
<keyword evidence="4 6" id="KW-1133">Transmembrane helix</keyword>
<accession>A0AAX6EYH7</accession>
<feature type="transmembrane region" description="Helical" evidence="6">
    <location>
        <begin position="69"/>
        <end position="87"/>
    </location>
</feature>
<evidence type="ECO:0000256" key="2">
    <source>
        <dbReference type="ARBA" id="ARBA00022692"/>
    </source>
</evidence>
<comment type="caution">
    <text evidence="9">The sequence shown here is derived from an EMBL/GenBank/DDBJ whole genome shotgun (WGS) entry which is preliminary data.</text>
</comment>
<sequence>MESSSASSTMDSSSSSSPSVHQLLGGGIVADVILWRKQNITVGILLATLAAWLVFGISGYMLMSLVSNVLLLSVSILFVWAKSAQLLNRPPPPIPKLHLSEERISEVAVLFHSWVNAVLSAFHNIALGKDPNLFYKVASCLLLISIVGSWMDFHTLGYASIVILLTVPVLFEKYKDNIDRYVMLAHIKLHLYERVYAECFCKAKCWILENLKEC</sequence>
<evidence type="ECO:0000313" key="9">
    <source>
        <dbReference type="EMBL" id="KAJ6808978.1"/>
    </source>
</evidence>
<feature type="region of interest" description="Disordered" evidence="7">
    <location>
        <begin position="1"/>
        <end position="20"/>
    </location>
</feature>
<evidence type="ECO:0000256" key="6">
    <source>
        <dbReference type="RuleBase" id="RU363132"/>
    </source>
</evidence>
<dbReference type="Proteomes" id="UP001140949">
    <property type="component" value="Unassembled WGS sequence"/>
</dbReference>
<comment type="subcellular location">
    <subcellularLocation>
        <location evidence="1 6">Endoplasmic reticulum membrane</location>
        <topology evidence="1 6">Multi-pass membrane protein</topology>
    </subcellularLocation>
</comment>
<proteinExistence type="predicted"/>
<organism evidence="9 10">
    <name type="scientific">Iris pallida</name>
    <name type="common">Sweet iris</name>
    <dbReference type="NCBI Taxonomy" id="29817"/>
    <lineage>
        <taxon>Eukaryota</taxon>
        <taxon>Viridiplantae</taxon>
        <taxon>Streptophyta</taxon>
        <taxon>Embryophyta</taxon>
        <taxon>Tracheophyta</taxon>
        <taxon>Spermatophyta</taxon>
        <taxon>Magnoliopsida</taxon>
        <taxon>Liliopsida</taxon>
        <taxon>Asparagales</taxon>
        <taxon>Iridaceae</taxon>
        <taxon>Iridoideae</taxon>
        <taxon>Irideae</taxon>
        <taxon>Iris</taxon>
    </lineage>
</organism>
<keyword evidence="3 6" id="KW-0256">Endoplasmic reticulum</keyword>
<evidence type="ECO:0000256" key="4">
    <source>
        <dbReference type="ARBA" id="ARBA00022989"/>
    </source>
</evidence>
<evidence type="ECO:0000256" key="7">
    <source>
        <dbReference type="SAM" id="MobiDB-lite"/>
    </source>
</evidence>
<dbReference type="PANTHER" id="PTHR10994:SF65">
    <property type="entry name" value="RETICULON-LIKE PROTEIN B12"/>
    <property type="match status" value="1"/>
</dbReference>
<dbReference type="EMBL" id="JANAVB010033217">
    <property type="protein sequence ID" value="KAJ6808978.1"/>
    <property type="molecule type" value="Genomic_DNA"/>
</dbReference>
<evidence type="ECO:0000259" key="8">
    <source>
        <dbReference type="PROSITE" id="PS50845"/>
    </source>
</evidence>
<dbReference type="Pfam" id="PF02453">
    <property type="entry name" value="Reticulon"/>
    <property type="match status" value="1"/>
</dbReference>
<reference evidence="9" key="2">
    <citation type="submission" date="2023-04" db="EMBL/GenBank/DDBJ databases">
        <authorList>
            <person name="Bruccoleri R.E."/>
            <person name="Oakeley E.J."/>
            <person name="Faust A.-M."/>
            <person name="Dessus-Babus S."/>
            <person name="Altorfer M."/>
            <person name="Burckhardt D."/>
            <person name="Oertli M."/>
            <person name="Naumann U."/>
            <person name="Petersen F."/>
            <person name="Wong J."/>
        </authorList>
    </citation>
    <scope>NUCLEOTIDE SEQUENCE</scope>
    <source>
        <strain evidence="9">GSM-AAB239-AS_SAM_17_03QT</strain>
        <tissue evidence="9">Leaf</tissue>
    </source>
</reference>
<feature type="transmembrane region" description="Helical" evidence="6">
    <location>
        <begin position="133"/>
        <end position="150"/>
    </location>
</feature>
<dbReference type="GO" id="GO:0005789">
    <property type="term" value="C:endoplasmic reticulum membrane"/>
    <property type="evidence" value="ECO:0007669"/>
    <property type="project" value="UniProtKB-SubCell"/>
</dbReference>
<gene>
    <name evidence="9" type="ORF">M6B38_163885</name>
</gene>
<dbReference type="InterPro" id="IPR045064">
    <property type="entry name" value="Reticulon-like"/>
</dbReference>
<dbReference type="PROSITE" id="PS50845">
    <property type="entry name" value="RETICULON"/>
    <property type="match status" value="1"/>
</dbReference>
<evidence type="ECO:0000256" key="5">
    <source>
        <dbReference type="ARBA" id="ARBA00023136"/>
    </source>
</evidence>